<keyword evidence="4" id="KW-1185">Reference proteome</keyword>
<gene>
    <name evidence="1" type="ordered locus">MTR_6g004740</name>
    <name evidence="2" type="ORF">MtrunA17_Chr6g0449421</name>
</gene>
<dbReference type="PANTHER" id="PTHR31902:SF12">
    <property type="entry name" value="PROTEIN, PUTATIVE-RELATED"/>
    <property type="match status" value="1"/>
</dbReference>
<organism evidence="1 4">
    <name type="scientific">Medicago truncatula</name>
    <name type="common">Barrel medic</name>
    <name type="synonym">Medicago tribuloides</name>
    <dbReference type="NCBI Taxonomy" id="3880"/>
    <lineage>
        <taxon>Eukaryota</taxon>
        <taxon>Viridiplantae</taxon>
        <taxon>Streptophyta</taxon>
        <taxon>Embryophyta</taxon>
        <taxon>Tracheophyta</taxon>
        <taxon>Spermatophyta</taxon>
        <taxon>Magnoliopsida</taxon>
        <taxon>eudicotyledons</taxon>
        <taxon>Gunneridae</taxon>
        <taxon>Pentapetalae</taxon>
        <taxon>rosids</taxon>
        <taxon>fabids</taxon>
        <taxon>Fabales</taxon>
        <taxon>Fabaceae</taxon>
        <taxon>Papilionoideae</taxon>
        <taxon>50 kb inversion clade</taxon>
        <taxon>NPAAA clade</taxon>
        <taxon>Hologalegina</taxon>
        <taxon>IRL clade</taxon>
        <taxon>Trifolieae</taxon>
        <taxon>Medicago</taxon>
    </lineage>
</organism>
<dbReference type="STRING" id="3880.A0A072U512"/>
<reference evidence="5" key="4">
    <citation type="journal article" date="2018" name="Nat. Plants">
        <title>Whole-genome landscape of Medicago truncatula symbiotic genes.</title>
        <authorList>
            <person name="Pecrix Y."/>
            <person name="Staton S.E."/>
            <person name="Sallet E."/>
            <person name="Lelandais-Briere C."/>
            <person name="Moreau S."/>
            <person name="Carrere S."/>
            <person name="Blein T."/>
            <person name="Jardinaud M.F."/>
            <person name="Latrasse D."/>
            <person name="Zouine M."/>
            <person name="Zahm M."/>
            <person name="Kreplak J."/>
            <person name="Mayjonade B."/>
            <person name="Satge C."/>
            <person name="Perez M."/>
            <person name="Cauet S."/>
            <person name="Marande W."/>
            <person name="Chantry-Darmon C."/>
            <person name="Lopez-Roques C."/>
            <person name="Bouchez O."/>
            <person name="Berard A."/>
            <person name="Debelle F."/>
            <person name="Munos S."/>
            <person name="Bendahmane A."/>
            <person name="Berges H."/>
            <person name="Niebel A."/>
            <person name="Buitink J."/>
            <person name="Frugier F."/>
            <person name="Benhamed M."/>
            <person name="Crespi M."/>
            <person name="Gouzy J."/>
            <person name="Gamas P."/>
        </authorList>
    </citation>
    <scope>NUCLEOTIDE SEQUENCE [LARGE SCALE GENOMIC DNA]</scope>
    <source>
        <strain evidence="5">cv. Jemalong A17</strain>
    </source>
</reference>
<evidence type="ECO:0000313" key="3">
    <source>
        <dbReference type="EnsemblPlants" id="KEH24782"/>
    </source>
</evidence>
<dbReference type="Proteomes" id="UP000265566">
    <property type="component" value="Chromosome 6"/>
</dbReference>
<proteinExistence type="predicted"/>
<dbReference type="EnsemblPlants" id="KEH24782">
    <property type="protein sequence ID" value="KEH24782"/>
    <property type="gene ID" value="MTR_6g004740"/>
</dbReference>
<dbReference type="HOGENOM" id="CLU_2018641_0_0_1"/>
<reference evidence="1 4" key="2">
    <citation type="journal article" date="2014" name="BMC Genomics">
        <title>An improved genome release (version Mt4.0) for the model legume Medicago truncatula.</title>
        <authorList>
            <person name="Tang H."/>
            <person name="Krishnakumar V."/>
            <person name="Bidwell S."/>
            <person name="Rosen B."/>
            <person name="Chan A."/>
            <person name="Zhou S."/>
            <person name="Gentzbittel L."/>
            <person name="Childs K.L."/>
            <person name="Yandell M."/>
            <person name="Gundlach H."/>
            <person name="Mayer K.F."/>
            <person name="Schwartz D.C."/>
            <person name="Town C.D."/>
        </authorList>
    </citation>
    <scope>GENOME REANNOTATION</scope>
    <source>
        <strain evidence="1">A17</strain>
        <strain evidence="3 4">cv. Jemalong A17</strain>
    </source>
</reference>
<reference evidence="2" key="5">
    <citation type="journal article" date="2018" name="Nat. Plants">
        <title>Whole-genome landscape of Medicago truncatula symbiotic genes.</title>
        <authorList>
            <person name="Pecrix Y."/>
            <person name="Gamas P."/>
            <person name="Carrere S."/>
        </authorList>
    </citation>
    <scope>NUCLEOTIDE SEQUENCE</scope>
    <source>
        <tissue evidence="2">Leaves</tissue>
    </source>
</reference>
<dbReference type="EMBL" id="CM001222">
    <property type="protein sequence ID" value="KEH24782.1"/>
    <property type="molecule type" value="Genomic_DNA"/>
</dbReference>
<dbReference type="EMBL" id="PSQE01000006">
    <property type="protein sequence ID" value="RHN49702.1"/>
    <property type="molecule type" value="Genomic_DNA"/>
</dbReference>
<evidence type="ECO:0000313" key="1">
    <source>
        <dbReference type="EMBL" id="KEH24782.1"/>
    </source>
</evidence>
<protein>
    <submittedName>
        <fullName evidence="1">Sucrase/ferredoxin-like protein, putative</fullName>
    </submittedName>
</protein>
<dbReference type="InterPro" id="IPR009737">
    <property type="entry name" value="Aim32/Apd1-like"/>
</dbReference>
<dbReference type="AlphaFoldDB" id="A0A072U512"/>
<accession>A0A072U512</accession>
<sequence>MYKQNLAGTVESYDRHVFLCYKNHQTWPPCVEASDDHPLPKSVATATSSSRSLKESNVDSFFNDVMVSCKPWDSGVQDVIAGSYIFVCAHGSRDCKVCCLWTVAEPGNLWSLGEKLIVNSHVI</sequence>
<name>A0A072U512_MEDTR</name>
<dbReference type="Proteomes" id="UP000002051">
    <property type="component" value="Chromosome 6"/>
</dbReference>
<reference evidence="1 4" key="1">
    <citation type="journal article" date="2011" name="Nature">
        <title>The Medicago genome provides insight into the evolution of rhizobial symbioses.</title>
        <authorList>
            <person name="Young N.D."/>
            <person name="Debelle F."/>
            <person name="Oldroyd G.E."/>
            <person name="Geurts R."/>
            <person name="Cannon S.B."/>
            <person name="Udvardi M.K."/>
            <person name="Benedito V.A."/>
            <person name="Mayer K.F."/>
            <person name="Gouzy J."/>
            <person name="Schoof H."/>
            <person name="Van de Peer Y."/>
            <person name="Proost S."/>
            <person name="Cook D.R."/>
            <person name="Meyers B.C."/>
            <person name="Spannagl M."/>
            <person name="Cheung F."/>
            <person name="De Mita S."/>
            <person name="Krishnakumar V."/>
            <person name="Gundlach H."/>
            <person name="Zhou S."/>
            <person name="Mudge J."/>
            <person name="Bharti A.K."/>
            <person name="Murray J.D."/>
            <person name="Naoumkina M.A."/>
            <person name="Rosen B."/>
            <person name="Silverstein K.A."/>
            <person name="Tang H."/>
            <person name="Rombauts S."/>
            <person name="Zhao P.X."/>
            <person name="Zhou P."/>
            <person name="Barbe V."/>
            <person name="Bardou P."/>
            <person name="Bechner M."/>
            <person name="Bellec A."/>
            <person name="Berger A."/>
            <person name="Berges H."/>
            <person name="Bidwell S."/>
            <person name="Bisseling T."/>
            <person name="Choisne N."/>
            <person name="Couloux A."/>
            <person name="Denny R."/>
            <person name="Deshpande S."/>
            <person name="Dai X."/>
            <person name="Doyle J.J."/>
            <person name="Dudez A.M."/>
            <person name="Farmer A.D."/>
            <person name="Fouteau S."/>
            <person name="Franken C."/>
            <person name="Gibelin C."/>
            <person name="Gish J."/>
            <person name="Goldstein S."/>
            <person name="Gonzalez A.J."/>
            <person name="Green P.J."/>
            <person name="Hallab A."/>
            <person name="Hartog M."/>
            <person name="Hua A."/>
            <person name="Humphray S.J."/>
            <person name="Jeong D.H."/>
            <person name="Jing Y."/>
            <person name="Jocker A."/>
            <person name="Kenton S.M."/>
            <person name="Kim D.J."/>
            <person name="Klee K."/>
            <person name="Lai H."/>
            <person name="Lang C."/>
            <person name="Lin S."/>
            <person name="Macmil S.L."/>
            <person name="Magdelenat G."/>
            <person name="Matthews L."/>
            <person name="McCorrison J."/>
            <person name="Monaghan E.L."/>
            <person name="Mun J.H."/>
            <person name="Najar F.Z."/>
            <person name="Nicholson C."/>
            <person name="Noirot C."/>
            <person name="O'Bleness M."/>
            <person name="Paule C.R."/>
            <person name="Poulain J."/>
            <person name="Prion F."/>
            <person name="Qin B."/>
            <person name="Qu C."/>
            <person name="Retzel E.F."/>
            <person name="Riddle C."/>
            <person name="Sallet E."/>
            <person name="Samain S."/>
            <person name="Samson N."/>
            <person name="Sanders I."/>
            <person name="Saurat O."/>
            <person name="Scarpelli C."/>
            <person name="Schiex T."/>
            <person name="Segurens B."/>
            <person name="Severin A.J."/>
            <person name="Sherrier D.J."/>
            <person name="Shi R."/>
            <person name="Sims S."/>
            <person name="Singer S.R."/>
            <person name="Sinharoy S."/>
            <person name="Sterck L."/>
            <person name="Viollet A."/>
            <person name="Wang B.B."/>
            <person name="Wang K."/>
            <person name="Wang M."/>
            <person name="Wang X."/>
            <person name="Warfsmann J."/>
            <person name="Weissenbach J."/>
            <person name="White D.D."/>
            <person name="White J.D."/>
            <person name="Wiley G.B."/>
            <person name="Wincker P."/>
            <person name="Xing Y."/>
            <person name="Yang L."/>
            <person name="Yao Z."/>
            <person name="Ying F."/>
            <person name="Zhai J."/>
            <person name="Zhou L."/>
            <person name="Zuber A."/>
            <person name="Denarie J."/>
            <person name="Dixon R.A."/>
            <person name="May G.D."/>
            <person name="Schwartz D.C."/>
            <person name="Rogers J."/>
            <person name="Quetier F."/>
            <person name="Town C.D."/>
            <person name="Roe B.A."/>
        </authorList>
    </citation>
    <scope>NUCLEOTIDE SEQUENCE [LARGE SCALE GENOMIC DNA]</scope>
    <source>
        <strain evidence="1">A17</strain>
        <strain evidence="3 4">cv. Jemalong A17</strain>
    </source>
</reference>
<dbReference type="PANTHER" id="PTHR31902">
    <property type="entry name" value="ACTIN PATCHES DISTAL PROTEIN 1"/>
    <property type="match status" value="1"/>
</dbReference>
<evidence type="ECO:0000313" key="5">
    <source>
        <dbReference type="Proteomes" id="UP000265566"/>
    </source>
</evidence>
<reference evidence="3" key="3">
    <citation type="submission" date="2015-04" db="UniProtKB">
        <authorList>
            <consortium name="EnsemblPlants"/>
        </authorList>
    </citation>
    <scope>IDENTIFICATION</scope>
    <source>
        <strain evidence="3">cv. Jemalong A17</strain>
    </source>
</reference>
<evidence type="ECO:0000313" key="4">
    <source>
        <dbReference type="Proteomes" id="UP000002051"/>
    </source>
</evidence>
<evidence type="ECO:0000313" key="2">
    <source>
        <dbReference type="EMBL" id="RHN49702.1"/>
    </source>
</evidence>
<dbReference type="Gramene" id="rna33907">
    <property type="protein sequence ID" value="RHN49702.1"/>
    <property type="gene ID" value="gene33907"/>
</dbReference>